<name>A0A831TEI8_9BACT</name>
<sequence>MVGIPDALTRAAILLLVALMASYLLGREQKDRLVRSRAEWLRLALGQRYAEPRLAATAYGFTATAQLPEGPARRIDASLFLLPREIPPLWLVRALGGATDLLTFWVSLRAAPASQGDAFDLRVPAGRRAARLLPSTWVHRREPGLLLAAPSELHLERLRELADVLRQDGLLPVFASVRAQAPHLQVTYQAPATLEQCRAAVQAVWLATRLLSSERLLDPGLQPDLH</sequence>
<dbReference type="EMBL" id="DSIY01000034">
    <property type="protein sequence ID" value="HEG90111.1"/>
    <property type="molecule type" value="Genomic_DNA"/>
</dbReference>
<keyword evidence="1" id="KW-1133">Transmembrane helix</keyword>
<keyword evidence="1" id="KW-0812">Transmembrane</keyword>
<dbReference type="AlphaFoldDB" id="A0A831TEI8"/>
<accession>A0A831TEI8</accession>
<reference evidence="2" key="1">
    <citation type="journal article" date="2020" name="mSystems">
        <title>Genome- and Community-Level Interaction Insights into Carbon Utilization and Element Cycling Functions of Hydrothermarchaeota in Hydrothermal Sediment.</title>
        <authorList>
            <person name="Zhou Z."/>
            <person name="Liu Y."/>
            <person name="Xu W."/>
            <person name="Pan J."/>
            <person name="Luo Z.H."/>
            <person name="Li M."/>
        </authorList>
    </citation>
    <scope>NUCLEOTIDE SEQUENCE [LARGE SCALE GENOMIC DNA]</scope>
    <source>
        <strain evidence="2">SpSt-210</strain>
    </source>
</reference>
<evidence type="ECO:0000313" key="2">
    <source>
        <dbReference type="EMBL" id="HEG90111.1"/>
    </source>
</evidence>
<keyword evidence="1" id="KW-0472">Membrane</keyword>
<protein>
    <submittedName>
        <fullName evidence="2">Uncharacterized protein</fullName>
    </submittedName>
</protein>
<feature type="transmembrane region" description="Helical" evidence="1">
    <location>
        <begin position="7"/>
        <end position="26"/>
    </location>
</feature>
<comment type="caution">
    <text evidence="2">The sequence shown here is derived from an EMBL/GenBank/DDBJ whole genome shotgun (WGS) entry which is preliminary data.</text>
</comment>
<organism evidence="2">
    <name type="scientific">Thermorudis peleae</name>
    <dbReference type="NCBI Taxonomy" id="1382356"/>
    <lineage>
        <taxon>Bacteria</taxon>
        <taxon>Pseudomonadati</taxon>
        <taxon>Thermomicrobiota</taxon>
        <taxon>Thermomicrobia</taxon>
        <taxon>Thermomicrobia incertae sedis</taxon>
        <taxon>Thermorudis</taxon>
    </lineage>
</organism>
<evidence type="ECO:0000256" key="1">
    <source>
        <dbReference type="SAM" id="Phobius"/>
    </source>
</evidence>
<gene>
    <name evidence="2" type="ORF">ENP34_01490</name>
</gene>
<proteinExistence type="predicted"/>